<feature type="transmembrane region" description="Helical" evidence="1">
    <location>
        <begin position="16"/>
        <end position="35"/>
    </location>
</feature>
<proteinExistence type="predicted"/>
<evidence type="ECO:0000256" key="1">
    <source>
        <dbReference type="SAM" id="Phobius"/>
    </source>
</evidence>
<dbReference type="Pfam" id="PF05857">
    <property type="entry name" value="TraX"/>
    <property type="match status" value="1"/>
</dbReference>
<evidence type="ECO:0000313" key="3">
    <source>
        <dbReference type="Proteomes" id="UP000295530"/>
    </source>
</evidence>
<keyword evidence="3" id="KW-1185">Reference proteome</keyword>
<keyword evidence="1" id="KW-0472">Membrane</keyword>
<reference evidence="2 3" key="1">
    <citation type="submission" date="2019-03" db="EMBL/GenBank/DDBJ databases">
        <title>Genomic analyses of the natural microbiome of Caenorhabditis elegans.</title>
        <authorList>
            <person name="Samuel B."/>
        </authorList>
    </citation>
    <scope>NUCLEOTIDE SEQUENCE [LARGE SCALE GENOMIC DNA]</scope>
    <source>
        <strain evidence="2 3">BIGb0156</strain>
    </source>
</reference>
<dbReference type="InterPro" id="IPR014125">
    <property type="entry name" value="TraX_Ftype"/>
</dbReference>
<dbReference type="RefSeq" id="WP_133462080.1">
    <property type="nucleotide sequence ID" value="NZ_SNVX01000018.1"/>
</dbReference>
<protein>
    <submittedName>
        <fullName evidence="2">Type-F conjugative transfer system pilin acetylase TraX</fullName>
    </submittedName>
</protein>
<sequence>MANNPVLSLSPQARDWLKVIAFVAMVIDHSAIAFGWHETWMRMAGRVAMPIFALVWACNVTSHPVTPASLQKTWLWAALAQPLFFLALRTSGQDWYQLNILFLFAVWGQVLYATDRRTALTACFAFIAVAAYIPLSASSYGLRGMLLMAVSVGLFRVSPRHDALMLMAWLVTVFALNVPNGIPMALAGLCLTLIITALCSVLLHRHTRLYCTRWFAPAYALHLGLLFVLATVV</sequence>
<feature type="transmembrane region" description="Helical" evidence="1">
    <location>
        <begin position="47"/>
        <end position="65"/>
    </location>
</feature>
<dbReference type="EMBL" id="SNVX01000018">
    <property type="protein sequence ID" value="TDN51479.1"/>
    <property type="molecule type" value="Genomic_DNA"/>
</dbReference>
<feature type="transmembrane region" description="Helical" evidence="1">
    <location>
        <begin position="95"/>
        <end position="113"/>
    </location>
</feature>
<gene>
    <name evidence="2" type="ORF">EC847_1188</name>
</gene>
<organism evidence="2 3">
    <name type="scientific">Scandinavium goeteborgense</name>
    <dbReference type="NCBI Taxonomy" id="1851514"/>
    <lineage>
        <taxon>Bacteria</taxon>
        <taxon>Pseudomonadati</taxon>
        <taxon>Pseudomonadota</taxon>
        <taxon>Gammaproteobacteria</taxon>
        <taxon>Enterobacterales</taxon>
        <taxon>Enterobacteriaceae</taxon>
        <taxon>Scandinavium</taxon>
    </lineage>
</organism>
<accession>A0A4R6E347</accession>
<dbReference type="NCBIfam" id="TIGR02755">
    <property type="entry name" value="TraX_Ftype"/>
    <property type="match status" value="1"/>
</dbReference>
<keyword evidence="1" id="KW-0812">Transmembrane</keyword>
<dbReference type="Proteomes" id="UP000295530">
    <property type="component" value="Unassembled WGS sequence"/>
</dbReference>
<feature type="transmembrane region" description="Helical" evidence="1">
    <location>
        <begin position="185"/>
        <end position="203"/>
    </location>
</feature>
<feature type="transmembrane region" description="Helical" evidence="1">
    <location>
        <begin position="215"/>
        <end position="232"/>
    </location>
</feature>
<name>A0A4R6E347_SCAGO</name>
<dbReference type="AlphaFoldDB" id="A0A4R6E347"/>
<evidence type="ECO:0000313" key="2">
    <source>
        <dbReference type="EMBL" id="TDN51479.1"/>
    </source>
</evidence>
<keyword evidence="1" id="KW-1133">Transmembrane helix</keyword>
<comment type="caution">
    <text evidence="2">The sequence shown here is derived from an EMBL/GenBank/DDBJ whole genome shotgun (WGS) entry which is preliminary data.</text>
</comment>
<dbReference type="InterPro" id="IPR008875">
    <property type="entry name" value="TraX"/>
</dbReference>
<dbReference type="OrthoDB" id="6596894at2"/>
<feature type="transmembrane region" description="Helical" evidence="1">
    <location>
        <begin position="119"/>
        <end position="142"/>
    </location>
</feature>